<evidence type="ECO:0000313" key="1">
    <source>
        <dbReference type="EMBL" id="MEZ8210707.1"/>
    </source>
</evidence>
<proteinExistence type="predicted"/>
<protein>
    <recommendedName>
        <fullName evidence="3">Lipocalin-like domain-containing protein</fullName>
    </recommendedName>
</protein>
<name>A0ABV4MMA3_9VIBR</name>
<dbReference type="EMBL" id="JBGOOS010000032">
    <property type="protein sequence ID" value="MEZ8210707.1"/>
    <property type="molecule type" value="Genomic_DNA"/>
</dbReference>
<dbReference type="PROSITE" id="PS51257">
    <property type="entry name" value="PROKAR_LIPOPROTEIN"/>
    <property type="match status" value="1"/>
</dbReference>
<dbReference type="RefSeq" id="WP_371719917.1">
    <property type="nucleotide sequence ID" value="NZ_JBGOOF010000035.1"/>
</dbReference>
<organism evidence="1 2">
    <name type="scientific">Vibrio bivalvicida</name>
    <dbReference type="NCBI Taxonomy" id="1276888"/>
    <lineage>
        <taxon>Bacteria</taxon>
        <taxon>Pseudomonadati</taxon>
        <taxon>Pseudomonadota</taxon>
        <taxon>Gammaproteobacteria</taxon>
        <taxon>Vibrionales</taxon>
        <taxon>Vibrionaceae</taxon>
        <taxon>Vibrio</taxon>
        <taxon>Vibrio oreintalis group</taxon>
    </lineage>
</organism>
<evidence type="ECO:0008006" key="3">
    <source>
        <dbReference type="Google" id="ProtNLM"/>
    </source>
</evidence>
<sequence>MNRLILIAFSVALVACSATDETKVSPKIKVDRALFSGTWHCATPENSEDDEISYDGKTTYANNGLLDGRALFSIEIPDVSGEFVYEVKINGTWELKHNEVHEYIDSVSVKSLNDISVPFEEMLRKAMEKTKVSVSTILAINSKQLTWRSESGAVDSCTKVLE</sequence>
<accession>A0ABV4MMA3</accession>
<reference evidence="1 2" key="1">
    <citation type="submission" date="2024-06" db="EMBL/GenBank/DDBJ databases">
        <authorList>
            <person name="Steensen K."/>
            <person name="Seneca J."/>
            <person name="Bartlau N."/>
            <person name="Yu A.X."/>
            <person name="Polz M.F."/>
        </authorList>
    </citation>
    <scope>NUCLEOTIDE SEQUENCE [LARGE SCALE GENOMIC DNA]</scope>
    <source>
        <strain evidence="1 2">1F146</strain>
    </source>
</reference>
<keyword evidence="2" id="KW-1185">Reference proteome</keyword>
<evidence type="ECO:0000313" key="2">
    <source>
        <dbReference type="Proteomes" id="UP001569151"/>
    </source>
</evidence>
<comment type="caution">
    <text evidence="1">The sequence shown here is derived from an EMBL/GenBank/DDBJ whole genome shotgun (WGS) entry which is preliminary data.</text>
</comment>
<dbReference type="Proteomes" id="UP001569151">
    <property type="component" value="Unassembled WGS sequence"/>
</dbReference>
<gene>
    <name evidence="1" type="ORF">ACED39_18190</name>
</gene>